<sequence length="97" mass="10179">MIEPGTDPSTGRLCKRGWLRRVAGAVASLAAFTDAPWCTDRRVLGKAPASLVVPDAEVTVTGDWPTSAGLRFRSSRKDSVGVLGLDVKSVLGGTLPE</sequence>
<comment type="caution">
    <text evidence="1">The sequence shown here is derived from an EMBL/GenBank/DDBJ whole genome shotgun (WGS) entry which is preliminary data.</text>
</comment>
<evidence type="ECO:0000313" key="1">
    <source>
        <dbReference type="EMBL" id="GAC84003.1"/>
    </source>
</evidence>
<protein>
    <submittedName>
        <fullName evidence="1">Uncharacterized protein</fullName>
    </submittedName>
</protein>
<proteinExistence type="predicted"/>
<gene>
    <name evidence="1" type="ORF">GP2_017_00320</name>
</gene>
<keyword evidence="2" id="KW-1185">Reference proteome</keyword>
<dbReference type="Proteomes" id="UP000035021">
    <property type="component" value="Unassembled WGS sequence"/>
</dbReference>
<dbReference type="EMBL" id="BAOQ01000017">
    <property type="protein sequence ID" value="GAC84003.1"/>
    <property type="molecule type" value="Genomic_DNA"/>
</dbReference>
<reference evidence="1 2" key="1">
    <citation type="submission" date="2013-02" db="EMBL/GenBank/DDBJ databases">
        <title>Whole genome shotgun sequence of Gordonia paraffinivorans NBRC 108238.</title>
        <authorList>
            <person name="Isaki-Nakamura S."/>
            <person name="Hosoyama A."/>
            <person name="Tsuchikane K."/>
            <person name="Ando Y."/>
            <person name="Baba S."/>
            <person name="Ohji S."/>
            <person name="Hamada M."/>
            <person name="Tamura T."/>
            <person name="Yamazoe A."/>
            <person name="Yamazaki S."/>
            <person name="Fujita N."/>
        </authorList>
    </citation>
    <scope>NUCLEOTIDE SEQUENCE [LARGE SCALE GENOMIC DNA]</scope>
    <source>
        <strain evidence="1 2">NBRC 108238</strain>
    </source>
</reference>
<accession>A0ABQ0IKW1</accession>
<organism evidence="1 2">
    <name type="scientific">Gordonia paraffinivorans NBRC 108238</name>
    <dbReference type="NCBI Taxonomy" id="1223543"/>
    <lineage>
        <taxon>Bacteria</taxon>
        <taxon>Bacillati</taxon>
        <taxon>Actinomycetota</taxon>
        <taxon>Actinomycetes</taxon>
        <taxon>Mycobacteriales</taxon>
        <taxon>Gordoniaceae</taxon>
        <taxon>Gordonia</taxon>
    </lineage>
</organism>
<name>A0ABQ0IKW1_9ACTN</name>
<evidence type="ECO:0000313" key="2">
    <source>
        <dbReference type="Proteomes" id="UP000035021"/>
    </source>
</evidence>